<dbReference type="EMBL" id="WOSY01000008">
    <property type="protein sequence ID" value="NHN88850.1"/>
    <property type="molecule type" value="Genomic_DNA"/>
</dbReference>
<proteinExistence type="predicted"/>
<feature type="non-terminal residue" evidence="1">
    <location>
        <position position="1"/>
    </location>
</feature>
<dbReference type="Proteomes" id="UP000631653">
    <property type="component" value="Unassembled WGS sequence"/>
</dbReference>
<name>A0ABX0K3Q4_9PROT</name>
<keyword evidence="2" id="KW-1185">Reference proteome</keyword>
<protein>
    <submittedName>
        <fullName evidence="1">Transposase</fullName>
    </submittedName>
</protein>
<sequence>YRDQADIPWRDLPTRFTDWKNVHRQLRRCC</sequence>
<comment type="caution">
    <text evidence="1">The sequence shown here is derived from an EMBL/GenBank/DDBJ whole genome shotgun (WGS) entry which is preliminary data.</text>
</comment>
<accession>A0ABX0K3Q4</accession>
<evidence type="ECO:0000313" key="2">
    <source>
        <dbReference type="Proteomes" id="UP000631653"/>
    </source>
</evidence>
<evidence type="ECO:0000313" key="1">
    <source>
        <dbReference type="EMBL" id="NHN88850.1"/>
    </source>
</evidence>
<gene>
    <name evidence="1" type="ORF">GOB81_09420</name>
</gene>
<reference evidence="1 2" key="1">
    <citation type="journal article" date="2020" name="Int. J. Syst. Evol. Microbiol.">
        <title>Novel acetic acid bacteria from cider fermentations: Acetobacter conturbans sp. nov. and Acetobacter fallax sp. nov.</title>
        <authorList>
            <person name="Sombolestani A.S."/>
            <person name="Cleenwerck I."/>
            <person name="Cnockaert M."/>
            <person name="Borremans W."/>
            <person name="Wieme A.D."/>
            <person name="De Vuyst L."/>
            <person name="Vandamme P."/>
        </authorList>
    </citation>
    <scope>NUCLEOTIDE SEQUENCE [LARGE SCALE GENOMIC DNA]</scope>
    <source>
        <strain evidence="1 2">LMG 1627</strain>
    </source>
</reference>
<organism evidence="1 2">
    <name type="scientific">Acetobacter conturbans</name>
    <dbReference type="NCBI Taxonomy" id="1737472"/>
    <lineage>
        <taxon>Bacteria</taxon>
        <taxon>Pseudomonadati</taxon>
        <taxon>Pseudomonadota</taxon>
        <taxon>Alphaproteobacteria</taxon>
        <taxon>Acetobacterales</taxon>
        <taxon>Acetobacteraceae</taxon>
        <taxon>Acetobacter</taxon>
    </lineage>
</organism>